<keyword evidence="3" id="KW-1185">Reference proteome</keyword>
<name>A0A428QV96_9HYPO</name>
<dbReference type="OrthoDB" id="5091426at2759"/>
<feature type="compositionally biased region" description="Polar residues" evidence="1">
    <location>
        <begin position="79"/>
        <end position="89"/>
    </location>
</feature>
<feature type="region of interest" description="Disordered" evidence="1">
    <location>
        <begin position="1"/>
        <end position="100"/>
    </location>
</feature>
<protein>
    <submittedName>
        <fullName evidence="2">Uncharacterized protein</fullName>
    </submittedName>
</protein>
<dbReference type="AlphaFoldDB" id="A0A428QV96"/>
<accession>A0A428QV96</accession>
<gene>
    <name evidence="2" type="ORF">CEP54_002452</name>
</gene>
<proteinExistence type="predicted"/>
<evidence type="ECO:0000256" key="1">
    <source>
        <dbReference type="SAM" id="MobiDB-lite"/>
    </source>
</evidence>
<reference evidence="2 3" key="1">
    <citation type="submission" date="2017-06" db="EMBL/GenBank/DDBJ databases">
        <title>Comparative genomic analysis of Ambrosia Fusariam Clade fungi.</title>
        <authorList>
            <person name="Stajich J.E."/>
            <person name="Carrillo J."/>
            <person name="Kijimoto T."/>
            <person name="Eskalen A."/>
            <person name="O'Donnell K."/>
            <person name="Kasson M."/>
        </authorList>
    </citation>
    <scope>NUCLEOTIDE SEQUENCE [LARGE SCALE GENOMIC DNA]</scope>
    <source>
        <strain evidence="2 3">NRRL62584</strain>
    </source>
</reference>
<feature type="compositionally biased region" description="Polar residues" evidence="1">
    <location>
        <begin position="16"/>
        <end position="32"/>
    </location>
</feature>
<sequence>MPRIQTTTPIDDFLTPYSQHSPSQATASQVPSTMGEPLPIPSPDMDEPGWLPDLDDDDDEPVRFFQIGSHPVLQEPVGQENTPTRQQTLRPHDSSSPDGLIPFSQLVKIERDSAYESIRQDRMEIEEDSGQDLTQYFDFDGASQAPSACQGISFTSQEYF</sequence>
<dbReference type="EMBL" id="NKCI01000014">
    <property type="protein sequence ID" value="RSL69186.1"/>
    <property type="molecule type" value="Genomic_DNA"/>
</dbReference>
<evidence type="ECO:0000313" key="2">
    <source>
        <dbReference type="EMBL" id="RSL69186.1"/>
    </source>
</evidence>
<comment type="caution">
    <text evidence="2">The sequence shown here is derived from an EMBL/GenBank/DDBJ whole genome shotgun (WGS) entry which is preliminary data.</text>
</comment>
<evidence type="ECO:0000313" key="3">
    <source>
        <dbReference type="Proteomes" id="UP000288168"/>
    </source>
</evidence>
<organism evidence="2 3">
    <name type="scientific">Fusarium duplospermum</name>
    <dbReference type="NCBI Taxonomy" id="1325734"/>
    <lineage>
        <taxon>Eukaryota</taxon>
        <taxon>Fungi</taxon>
        <taxon>Dikarya</taxon>
        <taxon>Ascomycota</taxon>
        <taxon>Pezizomycotina</taxon>
        <taxon>Sordariomycetes</taxon>
        <taxon>Hypocreomycetidae</taxon>
        <taxon>Hypocreales</taxon>
        <taxon>Nectriaceae</taxon>
        <taxon>Fusarium</taxon>
        <taxon>Fusarium solani species complex</taxon>
    </lineage>
</organism>
<dbReference type="Proteomes" id="UP000288168">
    <property type="component" value="Unassembled WGS sequence"/>
</dbReference>
<dbReference type="STRING" id="1325734.A0A428QV96"/>